<evidence type="ECO:0000313" key="1">
    <source>
        <dbReference type="EMBL" id="CAG8792877.1"/>
    </source>
</evidence>
<evidence type="ECO:0000313" key="2">
    <source>
        <dbReference type="Proteomes" id="UP000789405"/>
    </source>
</evidence>
<protein>
    <submittedName>
        <fullName evidence="1">21507_t:CDS:1</fullName>
    </submittedName>
</protein>
<name>A0A9N9JQT8_9GLOM</name>
<dbReference type="EMBL" id="CAJVPY010028565">
    <property type="protein sequence ID" value="CAG8792877.1"/>
    <property type="molecule type" value="Genomic_DNA"/>
</dbReference>
<dbReference type="AlphaFoldDB" id="A0A9N9JQT8"/>
<comment type="caution">
    <text evidence="1">The sequence shown here is derived from an EMBL/GenBank/DDBJ whole genome shotgun (WGS) entry which is preliminary data.</text>
</comment>
<accession>A0A9N9JQT8</accession>
<keyword evidence="2" id="KW-1185">Reference proteome</keyword>
<reference evidence="1" key="1">
    <citation type="submission" date="2021-06" db="EMBL/GenBank/DDBJ databases">
        <authorList>
            <person name="Kallberg Y."/>
            <person name="Tangrot J."/>
            <person name="Rosling A."/>
        </authorList>
    </citation>
    <scope>NUCLEOTIDE SEQUENCE</scope>
    <source>
        <strain evidence="1">MA453B</strain>
    </source>
</reference>
<sequence length="79" mass="9321">GLFNKYDLKCHMNMNLETKKANLRLSGIKQVSFSKEELAVQRKNKRNLNKRDNKKQVNKKHAIFGEIEADILFKNLFNK</sequence>
<feature type="non-terminal residue" evidence="1">
    <location>
        <position position="1"/>
    </location>
</feature>
<proteinExistence type="predicted"/>
<dbReference type="OrthoDB" id="2437974at2759"/>
<organism evidence="1 2">
    <name type="scientific">Dentiscutata erythropus</name>
    <dbReference type="NCBI Taxonomy" id="1348616"/>
    <lineage>
        <taxon>Eukaryota</taxon>
        <taxon>Fungi</taxon>
        <taxon>Fungi incertae sedis</taxon>
        <taxon>Mucoromycota</taxon>
        <taxon>Glomeromycotina</taxon>
        <taxon>Glomeromycetes</taxon>
        <taxon>Diversisporales</taxon>
        <taxon>Gigasporaceae</taxon>
        <taxon>Dentiscutata</taxon>
    </lineage>
</organism>
<dbReference type="Proteomes" id="UP000789405">
    <property type="component" value="Unassembled WGS sequence"/>
</dbReference>
<gene>
    <name evidence="1" type="ORF">DERYTH_LOCUS21779</name>
</gene>